<feature type="compositionally biased region" description="Basic and acidic residues" evidence="2">
    <location>
        <begin position="1041"/>
        <end position="1060"/>
    </location>
</feature>
<feature type="compositionally biased region" description="Basic and acidic residues" evidence="2">
    <location>
        <begin position="2467"/>
        <end position="2480"/>
    </location>
</feature>
<feature type="compositionally biased region" description="Basic and acidic residues" evidence="2">
    <location>
        <begin position="2433"/>
        <end position="2454"/>
    </location>
</feature>
<accession>A0AAW0XK07</accession>
<feature type="non-terminal residue" evidence="3">
    <location>
        <position position="1"/>
    </location>
</feature>
<evidence type="ECO:0000256" key="1">
    <source>
        <dbReference type="SAM" id="Coils"/>
    </source>
</evidence>
<feature type="compositionally biased region" description="Basic and acidic residues" evidence="2">
    <location>
        <begin position="1337"/>
        <end position="1346"/>
    </location>
</feature>
<feature type="region of interest" description="Disordered" evidence="2">
    <location>
        <begin position="712"/>
        <end position="894"/>
    </location>
</feature>
<feature type="region of interest" description="Disordered" evidence="2">
    <location>
        <begin position="476"/>
        <end position="509"/>
    </location>
</feature>
<name>A0AAW0XK07_CHEQU</name>
<feature type="region of interest" description="Disordered" evidence="2">
    <location>
        <begin position="1337"/>
        <end position="1357"/>
    </location>
</feature>
<feature type="region of interest" description="Disordered" evidence="2">
    <location>
        <begin position="651"/>
        <end position="697"/>
    </location>
</feature>
<feature type="region of interest" description="Disordered" evidence="2">
    <location>
        <begin position="2060"/>
        <end position="2079"/>
    </location>
</feature>
<feature type="compositionally biased region" description="Low complexity" evidence="2">
    <location>
        <begin position="2389"/>
        <end position="2403"/>
    </location>
</feature>
<feature type="compositionally biased region" description="Polar residues" evidence="2">
    <location>
        <begin position="1823"/>
        <end position="1835"/>
    </location>
</feature>
<feature type="region of interest" description="Disordered" evidence="2">
    <location>
        <begin position="2579"/>
        <end position="2624"/>
    </location>
</feature>
<feature type="compositionally biased region" description="Polar residues" evidence="2">
    <location>
        <begin position="1198"/>
        <end position="1216"/>
    </location>
</feature>
<feature type="compositionally biased region" description="Basic and acidic residues" evidence="2">
    <location>
        <begin position="476"/>
        <end position="488"/>
    </location>
</feature>
<feature type="compositionally biased region" description="Polar residues" evidence="2">
    <location>
        <begin position="2229"/>
        <end position="2244"/>
    </location>
</feature>
<feature type="non-terminal residue" evidence="3">
    <location>
        <position position="2641"/>
    </location>
</feature>
<evidence type="ECO:0000313" key="4">
    <source>
        <dbReference type="Proteomes" id="UP001445076"/>
    </source>
</evidence>
<feature type="compositionally biased region" description="Basic and acidic residues" evidence="2">
    <location>
        <begin position="2336"/>
        <end position="2351"/>
    </location>
</feature>
<keyword evidence="4" id="KW-1185">Reference proteome</keyword>
<dbReference type="Proteomes" id="UP001445076">
    <property type="component" value="Unassembled WGS sequence"/>
</dbReference>
<feature type="compositionally biased region" description="Low complexity" evidence="2">
    <location>
        <begin position="89"/>
        <end position="98"/>
    </location>
</feature>
<reference evidence="3 4" key="1">
    <citation type="journal article" date="2024" name="BMC Genomics">
        <title>Genome assembly of redclaw crayfish (Cherax quadricarinatus) provides insights into its immune adaptation and hypoxia tolerance.</title>
        <authorList>
            <person name="Liu Z."/>
            <person name="Zheng J."/>
            <person name="Li H."/>
            <person name="Fang K."/>
            <person name="Wang S."/>
            <person name="He J."/>
            <person name="Zhou D."/>
            <person name="Weng S."/>
            <person name="Chi M."/>
            <person name="Gu Z."/>
            <person name="He J."/>
            <person name="Li F."/>
            <person name="Wang M."/>
        </authorList>
    </citation>
    <scope>NUCLEOTIDE SEQUENCE [LARGE SCALE GENOMIC DNA]</scope>
    <source>
        <strain evidence="3">ZL_2023a</strain>
    </source>
</reference>
<feature type="compositionally biased region" description="Basic and acidic residues" evidence="2">
    <location>
        <begin position="724"/>
        <end position="741"/>
    </location>
</feature>
<gene>
    <name evidence="3" type="ORF">OTU49_001368</name>
</gene>
<feature type="compositionally biased region" description="Polar residues" evidence="2">
    <location>
        <begin position="668"/>
        <end position="677"/>
    </location>
</feature>
<feature type="compositionally biased region" description="Polar residues" evidence="2">
    <location>
        <begin position="686"/>
        <end position="696"/>
    </location>
</feature>
<feature type="region of interest" description="Disordered" evidence="2">
    <location>
        <begin position="2132"/>
        <end position="2206"/>
    </location>
</feature>
<keyword evidence="1" id="KW-0175">Coiled coil</keyword>
<organism evidence="3 4">
    <name type="scientific">Cherax quadricarinatus</name>
    <name type="common">Australian red claw crayfish</name>
    <dbReference type="NCBI Taxonomy" id="27406"/>
    <lineage>
        <taxon>Eukaryota</taxon>
        <taxon>Metazoa</taxon>
        <taxon>Ecdysozoa</taxon>
        <taxon>Arthropoda</taxon>
        <taxon>Crustacea</taxon>
        <taxon>Multicrustacea</taxon>
        <taxon>Malacostraca</taxon>
        <taxon>Eumalacostraca</taxon>
        <taxon>Eucarida</taxon>
        <taxon>Decapoda</taxon>
        <taxon>Pleocyemata</taxon>
        <taxon>Astacidea</taxon>
        <taxon>Parastacoidea</taxon>
        <taxon>Parastacidae</taxon>
        <taxon>Cherax</taxon>
    </lineage>
</organism>
<feature type="coiled-coil region" evidence="1">
    <location>
        <begin position="223"/>
        <end position="250"/>
    </location>
</feature>
<feature type="compositionally biased region" description="Basic and acidic residues" evidence="2">
    <location>
        <begin position="864"/>
        <end position="883"/>
    </location>
</feature>
<feature type="region of interest" description="Disordered" evidence="2">
    <location>
        <begin position="2220"/>
        <end position="2487"/>
    </location>
</feature>
<feature type="region of interest" description="Disordered" evidence="2">
    <location>
        <begin position="1950"/>
        <end position="1999"/>
    </location>
</feature>
<feature type="compositionally biased region" description="Polar residues" evidence="2">
    <location>
        <begin position="745"/>
        <end position="776"/>
    </location>
</feature>
<feature type="compositionally biased region" description="Polar residues" evidence="2">
    <location>
        <begin position="489"/>
        <end position="503"/>
    </location>
</feature>
<protein>
    <submittedName>
        <fullName evidence="3">Uncharacterized protein</fullName>
    </submittedName>
</protein>
<dbReference type="EMBL" id="JARKIK010000025">
    <property type="protein sequence ID" value="KAK8743315.1"/>
    <property type="molecule type" value="Genomic_DNA"/>
</dbReference>
<comment type="caution">
    <text evidence="3">The sequence shown here is derived from an EMBL/GenBank/DDBJ whole genome shotgun (WGS) entry which is preliminary data.</text>
</comment>
<feature type="compositionally biased region" description="Acidic residues" evidence="2">
    <location>
        <begin position="1455"/>
        <end position="1469"/>
    </location>
</feature>
<feature type="region of interest" description="Disordered" evidence="2">
    <location>
        <begin position="1"/>
        <end position="98"/>
    </location>
</feature>
<feature type="compositionally biased region" description="Pro residues" evidence="2">
    <location>
        <begin position="1863"/>
        <end position="1875"/>
    </location>
</feature>
<feature type="compositionally biased region" description="Basic and acidic residues" evidence="2">
    <location>
        <begin position="1"/>
        <end position="34"/>
    </location>
</feature>
<proteinExistence type="predicted"/>
<feature type="region of interest" description="Disordered" evidence="2">
    <location>
        <begin position="1752"/>
        <end position="1880"/>
    </location>
</feature>
<feature type="compositionally biased region" description="Pro residues" evidence="2">
    <location>
        <begin position="1972"/>
        <end position="1986"/>
    </location>
</feature>
<feature type="compositionally biased region" description="Polar residues" evidence="2">
    <location>
        <begin position="1061"/>
        <end position="1075"/>
    </location>
</feature>
<feature type="compositionally biased region" description="Basic and acidic residues" evidence="2">
    <location>
        <begin position="2579"/>
        <end position="2589"/>
    </location>
</feature>
<feature type="region of interest" description="Disordered" evidence="2">
    <location>
        <begin position="1041"/>
        <end position="1075"/>
    </location>
</feature>
<evidence type="ECO:0000256" key="2">
    <source>
        <dbReference type="SAM" id="MobiDB-lite"/>
    </source>
</evidence>
<evidence type="ECO:0000313" key="3">
    <source>
        <dbReference type="EMBL" id="KAK8743315.1"/>
    </source>
</evidence>
<feature type="compositionally biased region" description="Polar residues" evidence="2">
    <location>
        <begin position="59"/>
        <end position="79"/>
    </location>
</feature>
<feature type="compositionally biased region" description="Polar residues" evidence="2">
    <location>
        <begin position="2257"/>
        <end position="2269"/>
    </location>
</feature>
<feature type="region of interest" description="Disordered" evidence="2">
    <location>
        <begin position="1198"/>
        <end position="1231"/>
    </location>
</feature>
<feature type="compositionally biased region" description="Pro residues" evidence="2">
    <location>
        <begin position="2188"/>
        <end position="2197"/>
    </location>
</feature>
<feature type="compositionally biased region" description="Polar residues" evidence="2">
    <location>
        <begin position="2144"/>
        <end position="2153"/>
    </location>
</feature>
<sequence length="2641" mass="294232">SDHHSSDRDKSENSDTRFVIHETYEADRDILRSDPEDDDETSDSGTEASEDSPQRHTDSSLNLSNISGDSNRGLSGETEGSNESDEGSSTDQGSQTDTSTDTLVADVIQYQADLVDLTEAAFVEYDQATGARIEHPGTQVTYNEYGHTLCAYQEYPKNCLSRRVLNQTFCDLEGYSTLHETFCEKDEITGALIEHPNDSSDEEIQPHFYEDSSSFTENGDSFFLNFEEELEQAERQYPNLQVEHLLINQEKEEEDEPKVEEIHWWGSETAKEVSRYSTITEEGEEEEIVVVVPRGKLETTAMGQYYSSASGGGPSGGEVSGSLASSLRSSEEWRISLASTVTVASTATADSDDTLAKDMSELSSVNSRLSSLDEAQDEVKGHPIVDSNVKGMIQTDHRRQTSIRDAIDELESIEQAAQTLLQNQQFSTDDGRGAPVSDTHTINSSGVSFTEVNLSAKLSPLSKRKLPQSPLLLQDADNHETLPEKSEKTPQLGTSANNKTETVSPGERVYQEIPSTKADKDGLNQKTENLCYQENVVINGDSKTTTRNVEQVLEVKAEVKPPLPPTTGSQLSKFEVKRRFLSRSKELKPYISRESYNDELVLKDLERLRRSYQEGDLNDFLDALENTPISDDIEEAFLRQLLVDISENVEGLPQESEDSSEPKEETEIVQQKSSAQPENEVPTEPSHGSSSASTLENVKERIREIITIRKAGRVIGTGNCEEPSIQKDDSKASTYPSKEDLCPSETLQTSRPITPQSLRPDTPNSKSSRPQTPDSSTKGDDGKKSFNIAEFLKKGSPKYLREKYKERKNRKSDVITTSESESEDPDGGKKDIDQGNSASQKNGSLTEYQSSLKGSNRSLNSSQELKKEVRFEFDTDGERREVENSNCKDSTTDSKISEAVELKIQHTCIGPQVITYEAQQQETVVLKETTEELESEAGFTLPSTVEDINNLAQTLLPRLPERVKPSRKKKKLIPASVEELSTGDIFNSTSTLASNGLQKADTESLIINTTVKEESPPPLPHYEELLELPKTSTRCVAVVERDRSESHSSVAREESEDSRVTNKNTVHTESPQRSSSIAMTQLPDCTMTSSPSVTTVTPDHITTTTTLTSSAINAASESVAADSTQSFLGAVPSAPTLSTPIKTSIVTSATDVQVLVSPLTVTPVASISVAPTPENATLLVYPARTLPLPVIPESLQEDQVSLPTPSEPTVSFSSHGGSAPVTPQDEEENVPSLYDNVNPFKEMREMESKPLQDVAPEPLPVTNITVEIETETTEIETITLSQQLKDENLSHHFSLPQEACKSPDSEKSLVVDIDALTALTAEMFSFAHDMDKCLPHKENDQLDHSKASAPEVSMVTDTLKSDNKSEYLTDRGSGGSVTACVAEVSEAAVSTTYLTKQQEDIKKKKETKETVTQTELDDTSEAISVKERAKSNTIAIQTDATRYVRTYEASSQTDTEYETDFETESEMEENSSSRYDVSKWLFQPAREKKLPLSTPKDPQLQELHKQQQAMIMELQQQCLMQERRQREKPEVPPRQFQEKMPLKVVDELKTVLSEVEEVGAKLKKVADPSPHWDSDLKWNNGRSPDIATNNPLEPSKTLVNIISAQSGASHFPIVPAGSPSLSISQPHSFPIPVMQSPILAPENKCPKSDMNGRLDRRSSCLVSTDDLATIPEEVPTPCARAEGSVDVSQQAQHLPSAHRKHEAATTTTHLQIPAKHVKGNDASVDLKSTENITTAKIRANVYPFFAPVKIPRGKPPVPRPAIRRLSGEGQMLEEGYQSDPGARRNNGRHKQVSAKVKPSTPTSEDRGYATDTDIMKTEHERQTTLGSAWTPSGQPAQPELHQSPAEHGKRSVELTPQATPAPVEHPYPKPHPIPSSPTKTAFAEPLSLRVNISRLSDVVRAVADIPGSDRRLCEEILSRIHQYDFHQYTAVKELPTPPVELSLKHPQLSGEATTYSVPAKDNRDVPLSQEQSPPPLPSLSPSPPMPHRSLLAPGTGSVDRGLATAESLYPCQPSHAQSGSTTHLELSYRTERPRRPLTWCSQFTSVTFSHDDQLHHLTTAAHAHQKHPNLPGNRAKSSNNKEEVTPIIHLAPGTRPVSFVGPYGWERLKAQGLAEWLFFARLDRTNKNLSQLPSSMELKPSPLVNGSSEVNDNPSDEVSPEYSNDTISREDIVKCAKYPSAKPRTKPKSPPPPPRPRTPIDERDPELVYAERRYLSYFEDPPYKRRQIRSISQEPPKPTYQQLEAQRRYNNFFLGTPQASTPTRENVSRSPEPDLAQLEAQRRYESYFHPGPPRSRSTKSPEPAKPDAQQLEAERRYLSYFNTGPPRARSSSQVESSREPDAEQLEAERRYLKYFNPGPPRPTCVNNERTPEPDAEQLEAERRYLAYFRSGPPRQRPRPSSMSEASPEPDPEQQEAERRYLSYFKPGPPRPRPRSDIDIDRKPDQQQLEAEKRYMTYFQGTPKAKRKTDEEKEREDDGKLRVPPTREMLEAEERFLSYFKPIPCGEPKRLITEPPLSEKDKVRQQLMKEYWEAMENRVDRKEKKIIKVSRPKREIQREATPPTQRELVVEEFLQRVKDRKKEKDLHYGDTDDEDDEKDGDTLNSKLGVPVTGDDLPTPIIEGGGEVKGRIVDDLGLFVSQE</sequence>
<feature type="region of interest" description="Disordered" evidence="2">
    <location>
        <begin position="1451"/>
        <end position="1472"/>
    </location>
</feature>
<feature type="compositionally biased region" description="Polar residues" evidence="2">
    <location>
        <begin position="834"/>
        <end position="863"/>
    </location>
</feature>
<feature type="compositionally biased region" description="Basic and acidic residues" evidence="2">
    <location>
        <begin position="1803"/>
        <end position="1822"/>
    </location>
</feature>